<evidence type="ECO:0000313" key="2">
    <source>
        <dbReference type="Proteomes" id="UP001164693"/>
    </source>
</evidence>
<accession>A0ABY7K3T8</accession>
<organism evidence="1 2">
    <name type="scientific">Jatrophihabitans cynanchi</name>
    <dbReference type="NCBI Taxonomy" id="2944128"/>
    <lineage>
        <taxon>Bacteria</taxon>
        <taxon>Bacillati</taxon>
        <taxon>Actinomycetota</taxon>
        <taxon>Actinomycetes</taxon>
        <taxon>Jatrophihabitantales</taxon>
        <taxon>Jatrophihabitantaceae</taxon>
        <taxon>Jatrophihabitans</taxon>
    </lineage>
</organism>
<dbReference type="RefSeq" id="WP_269445112.1">
    <property type="nucleotide sequence ID" value="NZ_CP097463.1"/>
</dbReference>
<keyword evidence="2" id="KW-1185">Reference proteome</keyword>
<name>A0ABY7K3T8_9ACTN</name>
<sequence>MSSPSQEQSRSARLREYQAELDAAARVVAVLGAVVRGREVRGWLESEPPEVRFAASAPDGAPGLPAAVWVALRQDDTATVLDALTAASDRTFVVAEHEQMGEGYRLQTVEERLPSPDLESLLAQLAGVLGIPADVLAVLGQWGLDDPRTAGEVNALLDSRLGAAGQEPPAAAPGGLVMSVQEAADVLQLSAAQTKVLTTLVRRVGVTITA</sequence>
<dbReference type="Proteomes" id="UP001164693">
    <property type="component" value="Chromosome"/>
</dbReference>
<gene>
    <name evidence="1" type="ORF">M6B22_07360</name>
</gene>
<protein>
    <submittedName>
        <fullName evidence="1">Uncharacterized protein</fullName>
    </submittedName>
</protein>
<dbReference type="EMBL" id="CP097463">
    <property type="protein sequence ID" value="WAX58573.1"/>
    <property type="molecule type" value="Genomic_DNA"/>
</dbReference>
<reference evidence="1" key="1">
    <citation type="submission" date="2022-05" db="EMBL/GenBank/DDBJ databases">
        <title>Jatrophihabitans sp. SB3-54 whole genome sequence.</title>
        <authorList>
            <person name="Suh M.K."/>
            <person name="Eom M.K."/>
            <person name="Kim J.S."/>
            <person name="Kim H.S."/>
            <person name="Do H.E."/>
            <person name="Shin Y.K."/>
            <person name="Lee J.-S."/>
        </authorList>
    </citation>
    <scope>NUCLEOTIDE SEQUENCE</scope>
    <source>
        <strain evidence="1">SB3-54</strain>
    </source>
</reference>
<evidence type="ECO:0000313" key="1">
    <source>
        <dbReference type="EMBL" id="WAX58573.1"/>
    </source>
</evidence>
<proteinExistence type="predicted"/>